<evidence type="ECO:0000313" key="2">
    <source>
        <dbReference type="EMBL" id="ELY89041.1"/>
    </source>
</evidence>
<accession>L9ZSJ0</accession>
<proteinExistence type="predicted"/>
<keyword evidence="3" id="KW-1185">Reference proteome</keyword>
<dbReference type="PATRIC" id="fig|1227493.4.peg.2784"/>
<feature type="region of interest" description="Disordered" evidence="1">
    <location>
        <begin position="114"/>
        <end position="148"/>
    </location>
</feature>
<dbReference type="EMBL" id="AOIM01000037">
    <property type="protein sequence ID" value="ELY89041.1"/>
    <property type="molecule type" value="Genomic_DNA"/>
</dbReference>
<name>L9ZSJ0_9EURY</name>
<reference evidence="2 3" key="1">
    <citation type="journal article" date="2014" name="PLoS Genet.">
        <title>Phylogenetically driven sequencing of extremely halophilic archaea reveals strategies for static and dynamic osmo-response.</title>
        <authorList>
            <person name="Becker E.A."/>
            <person name="Seitzer P.M."/>
            <person name="Tritt A."/>
            <person name="Larsen D."/>
            <person name="Krusor M."/>
            <person name="Yao A.I."/>
            <person name="Wu D."/>
            <person name="Madern D."/>
            <person name="Eisen J.A."/>
            <person name="Darling A.E."/>
            <person name="Facciotti M.T."/>
        </authorList>
    </citation>
    <scope>NUCLEOTIDE SEQUENCE [LARGE SCALE GENOMIC DNA]</scope>
    <source>
        <strain evidence="2 3">JCM 10989</strain>
    </source>
</reference>
<comment type="caution">
    <text evidence="2">The sequence shown here is derived from an EMBL/GenBank/DDBJ whole genome shotgun (WGS) entry which is preliminary data.</text>
</comment>
<sequence>MVELDLPSDPHTIPGDGVPTIATDDSYSWDFEHTPGEGWHYGRERTSRDGAGERIEYATGGARARMSGSRWSTREFAQAYVGYFDFVAETETILFDAVIDIDATLERDTIIGAAADGDVPDEETSEDTKDTNVTDGDGPAEANGTSGEAAAPQAIPIALGTASLLTGLAGLQDSSNHVGFEIGYFMQNLSRGSNLTRDESRGDIYDETLTSDGEAEVDDRFQRRQEVGDLIPGDTYRIGVAYGGSMSGIRRSSNHFEMLSDDHMLEHEHFSVEGR</sequence>
<evidence type="ECO:0000256" key="1">
    <source>
        <dbReference type="SAM" id="MobiDB-lite"/>
    </source>
</evidence>
<gene>
    <name evidence="2" type="ORF">C483_13860</name>
</gene>
<evidence type="ECO:0000313" key="3">
    <source>
        <dbReference type="Proteomes" id="UP000011519"/>
    </source>
</evidence>
<protein>
    <submittedName>
        <fullName evidence="2">Uncharacterized protein</fullName>
    </submittedName>
</protein>
<organism evidence="2 3">
    <name type="scientific">Natrialba hulunbeirensis JCM 10989</name>
    <dbReference type="NCBI Taxonomy" id="1227493"/>
    <lineage>
        <taxon>Archaea</taxon>
        <taxon>Methanobacteriati</taxon>
        <taxon>Methanobacteriota</taxon>
        <taxon>Stenosarchaea group</taxon>
        <taxon>Halobacteria</taxon>
        <taxon>Halobacteriales</taxon>
        <taxon>Natrialbaceae</taxon>
        <taxon>Natrialba</taxon>
    </lineage>
</organism>
<dbReference type="Proteomes" id="UP000011519">
    <property type="component" value="Unassembled WGS sequence"/>
</dbReference>
<dbReference type="AlphaFoldDB" id="L9ZSJ0"/>